<organism evidence="1 2">
    <name type="scientific">Falsigemmobacter faecalis</name>
    <dbReference type="NCBI Taxonomy" id="2488730"/>
    <lineage>
        <taxon>Bacteria</taxon>
        <taxon>Pseudomonadati</taxon>
        <taxon>Pseudomonadota</taxon>
        <taxon>Alphaproteobacteria</taxon>
        <taxon>Rhodobacterales</taxon>
        <taxon>Paracoccaceae</taxon>
        <taxon>Falsigemmobacter</taxon>
    </lineage>
</organism>
<protein>
    <submittedName>
        <fullName evidence="1">Uncharacterized protein</fullName>
    </submittedName>
</protein>
<accession>A0A3P3D6G9</accession>
<dbReference type="Proteomes" id="UP000282125">
    <property type="component" value="Unassembled WGS sequence"/>
</dbReference>
<dbReference type="AlphaFoldDB" id="A0A3P3D6G9"/>
<dbReference type="EMBL" id="RRAZ01000050">
    <property type="protein sequence ID" value="RRH69042.1"/>
    <property type="molecule type" value="Genomic_DNA"/>
</dbReference>
<reference evidence="1 2" key="1">
    <citation type="submission" date="2018-11" db="EMBL/GenBank/DDBJ databases">
        <title>Gemmobacter sp. nov., YIM 102744-1 draft genome.</title>
        <authorList>
            <person name="Li G."/>
            <person name="Jiang Y."/>
        </authorList>
    </citation>
    <scope>NUCLEOTIDE SEQUENCE [LARGE SCALE GENOMIC DNA]</scope>
    <source>
        <strain evidence="1 2">YIM 102744-1</strain>
    </source>
</reference>
<dbReference type="Gene3D" id="2.60.120.260">
    <property type="entry name" value="Galactose-binding domain-like"/>
    <property type="match status" value="1"/>
</dbReference>
<evidence type="ECO:0000313" key="2">
    <source>
        <dbReference type="Proteomes" id="UP000282125"/>
    </source>
</evidence>
<dbReference type="RefSeq" id="WP_124966733.1">
    <property type="nucleotide sequence ID" value="NZ_RRAZ01000050.1"/>
</dbReference>
<evidence type="ECO:0000313" key="1">
    <source>
        <dbReference type="EMBL" id="RRH69042.1"/>
    </source>
</evidence>
<gene>
    <name evidence="1" type="ORF">EG244_18965</name>
</gene>
<dbReference type="OrthoDB" id="7865318at2"/>
<keyword evidence="2" id="KW-1185">Reference proteome</keyword>
<proteinExistence type="predicted"/>
<name>A0A3P3D6G9_9RHOB</name>
<comment type="caution">
    <text evidence="1">The sequence shown here is derived from an EMBL/GenBank/DDBJ whole genome shotgun (WGS) entry which is preliminary data.</text>
</comment>
<sequence>MRLYQDAAGTTPAYEAGQPIGKVVRKAGTVDATQATALSRPTLARMPKGGRRNMAHSFGYSANSGVTVTPNQADPTGGMRACRVQFSSSQQTLSLCPSNPSPGPYSSRLFLKGIAGETIRRRLPGSAAEANIVLTGEWQEVGALNLSGNTGTFNINTWSNVTARDLMIYAPQMEFGSALGAYQHVGSDFDITEAGVPDVWHLWNDGGDSLLATFPAGTQHIAWVSTLGRLGYTTAVSTGTVGIDLLRDERLADVFARDTPLSDAERLRLETWWQERTGAWYLVPPGMGPTPERMWQTNTGVDQATGAGSPVGLLLDQTEPVGSEMKGSGTVYTSSTPTAIIGTYNPTTGEGTVVRDSSAAASGTQFAGIEVGMMYRVDLENRGTAAINLRASSITGSSYGGVAAGERVVRYLQSTSISLFIAAAANTEAPIPFTLHSIKKVPGNHAMQNTALSRPTLARWPKGGRRNLIGNTFAISTVSGVTATVIEPGTWELNNLSAAAGQRADWSVPADRAPPGSTLTFSLEVKSAGEYGSLAMIGIRNSAGASVSQAAYVERLTDNWQRMVATLTLGADNTNGAQLRINNRSGDANKVLVRNPQIEIGPATTPFQAVASITDIIEAGIPDIWHLYNDGGDSLPAVLPAGAWEIAWVTHLGVIGYASVTSDGTTGTDLLRAERMADVALKRGRFTSYEKAQLETQWGKYKP</sequence>